<evidence type="ECO:0000256" key="1">
    <source>
        <dbReference type="ARBA" id="ARBA00004651"/>
    </source>
</evidence>
<feature type="transmembrane region" description="Helical" evidence="11">
    <location>
        <begin position="279"/>
        <end position="301"/>
    </location>
</feature>
<evidence type="ECO:0000256" key="6">
    <source>
        <dbReference type="ARBA" id="ARBA00023136"/>
    </source>
</evidence>
<organism evidence="14 15">
    <name type="scientific">Oceanospirillum linum</name>
    <dbReference type="NCBI Taxonomy" id="966"/>
    <lineage>
        <taxon>Bacteria</taxon>
        <taxon>Pseudomonadati</taxon>
        <taxon>Pseudomonadota</taxon>
        <taxon>Gammaproteobacteria</taxon>
        <taxon>Oceanospirillales</taxon>
        <taxon>Oceanospirillaceae</taxon>
        <taxon>Oceanospirillum</taxon>
    </lineage>
</organism>
<dbReference type="SUPFAM" id="SSF103190">
    <property type="entry name" value="Sensory domain-like"/>
    <property type="match status" value="1"/>
</dbReference>
<evidence type="ECO:0000256" key="11">
    <source>
        <dbReference type="SAM" id="Phobius"/>
    </source>
</evidence>
<dbReference type="Proteomes" id="UP000190064">
    <property type="component" value="Unassembled WGS sequence"/>
</dbReference>
<evidence type="ECO:0000256" key="3">
    <source>
        <dbReference type="ARBA" id="ARBA00022500"/>
    </source>
</evidence>
<keyword evidence="5 11" id="KW-1133">Transmembrane helix</keyword>
<keyword evidence="3" id="KW-0145">Chemotaxis</keyword>
<evidence type="ECO:0008006" key="16">
    <source>
        <dbReference type="Google" id="ProtNLM"/>
    </source>
</evidence>
<keyword evidence="6 11" id="KW-0472">Membrane</keyword>
<protein>
    <recommendedName>
        <fullName evidence="16">Chemotaxis protein</fullName>
    </recommendedName>
</protein>
<keyword evidence="15" id="KW-1185">Reference proteome</keyword>
<dbReference type="CDD" id="cd12913">
    <property type="entry name" value="PDC1_MCP_like"/>
    <property type="match status" value="1"/>
</dbReference>
<dbReference type="Gene3D" id="1.10.287.950">
    <property type="entry name" value="Methyl-accepting chemotaxis protein"/>
    <property type="match status" value="1"/>
</dbReference>
<feature type="domain" description="HAMP" evidence="13">
    <location>
        <begin position="298"/>
        <end position="352"/>
    </location>
</feature>
<comment type="similarity">
    <text evidence="8">Belongs to the methyl-accepting chemotaxis (MCP) protein family.</text>
</comment>
<dbReference type="PROSITE" id="PS50885">
    <property type="entry name" value="HAMP"/>
    <property type="match status" value="1"/>
</dbReference>
<dbReference type="FunFam" id="1.10.287.950:FF:000001">
    <property type="entry name" value="Methyl-accepting chemotaxis sensory transducer"/>
    <property type="match status" value="1"/>
</dbReference>
<sequence>MKELSLRMKIIVMATLAVFITSLALTGFSAFRLSDMTRSNVSQRVDGVSNAVGKGIEHWLTAKYQLLNTLAERPADQDAFIGQLNLTQESGEFIAIFAGLTDGTRIGSNGRTFFVNGYDPRTRPWYKQAMQEKKMVLIGPYEDRTTKEMTFTIARPLVQNGQITGVIGADLQLKQLFAEITSFESGDNSQLFLLNTEGLIIAHQNQALQLQPISRLYPNLSAQTNQSPTSNQPLTEVETEDGKKLVRIVGIPDSSWLLGVEVDHATEMRPFTETLSIQIIISLSIFLLVMLSVAVMVKILLKDLHRVGEALGNIAKGEGDLTQRIRSHSHDEVGKLAHDFNHFVKSLHITVGKLEETACDLTNQSDIIAEKTRQNGQKIYQQRTETSAVAEAINQLAQSTQDIIQHVHNANTQVSQTLTLGQDGIRQVLKSQDSVDDLASKLDSAGDVVTKLNQHAQGITGILNTIEEIAEQTNLLALNAAIEAARAGEAGRGFAVVADEVRNLSQRTSSSTSEIQQVMESVQQSAVEATQLMQDSSVLAKKSVDDAGLAKEMLTRILEAVEEISHVASHISSATEQQAALSEEIHSNTDVIRSVADDLALDADESERQVKELSSLASDLKKESSRFVV</sequence>
<dbReference type="Pfam" id="PF00672">
    <property type="entry name" value="HAMP"/>
    <property type="match status" value="1"/>
</dbReference>
<dbReference type="InterPro" id="IPR003660">
    <property type="entry name" value="HAMP_dom"/>
</dbReference>
<dbReference type="SUPFAM" id="SSF58104">
    <property type="entry name" value="Methyl-accepting chemotaxis protein (MCP) signaling domain"/>
    <property type="match status" value="1"/>
</dbReference>
<keyword evidence="7 9" id="KW-0807">Transducer</keyword>
<evidence type="ECO:0000256" key="5">
    <source>
        <dbReference type="ARBA" id="ARBA00022989"/>
    </source>
</evidence>
<dbReference type="CDD" id="cd06225">
    <property type="entry name" value="HAMP"/>
    <property type="match status" value="1"/>
</dbReference>
<gene>
    <name evidence="14" type="ORF">BTA35_0205805</name>
</gene>
<dbReference type="GO" id="GO:0007165">
    <property type="term" value="P:signal transduction"/>
    <property type="evidence" value="ECO:0007669"/>
    <property type="project" value="UniProtKB-KW"/>
</dbReference>
<dbReference type="SMART" id="SM00283">
    <property type="entry name" value="MA"/>
    <property type="match status" value="1"/>
</dbReference>
<name>A0A1T1HCF6_OCELI</name>
<dbReference type="EMBL" id="MTSD02000002">
    <property type="protein sequence ID" value="OOV87554.1"/>
    <property type="molecule type" value="Genomic_DNA"/>
</dbReference>
<dbReference type="InterPro" id="IPR029151">
    <property type="entry name" value="Sensor-like_sf"/>
</dbReference>
<dbReference type="PROSITE" id="PS50111">
    <property type="entry name" value="CHEMOTAXIS_TRANSDUC_2"/>
    <property type="match status" value="1"/>
</dbReference>
<dbReference type="STRING" id="966.BTA35_0205805"/>
<dbReference type="InterPro" id="IPR004089">
    <property type="entry name" value="MCPsignal_dom"/>
</dbReference>
<evidence type="ECO:0000256" key="9">
    <source>
        <dbReference type="PROSITE-ProRule" id="PRU00284"/>
    </source>
</evidence>
<dbReference type="RefSeq" id="WP_078318884.1">
    <property type="nucleotide sequence ID" value="NZ_FXTS01000002.1"/>
</dbReference>
<evidence type="ECO:0000259" key="12">
    <source>
        <dbReference type="PROSITE" id="PS50111"/>
    </source>
</evidence>
<evidence type="ECO:0000256" key="2">
    <source>
        <dbReference type="ARBA" id="ARBA00022475"/>
    </source>
</evidence>
<evidence type="ECO:0000256" key="8">
    <source>
        <dbReference type="ARBA" id="ARBA00029447"/>
    </source>
</evidence>
<feature type="coiled-coil region" evidence="10">
    <location>
        <begin position="596"/>
        <end position="623"/>
    </location>
</feature>
<comment type="subcellular location">
    <subcellularLocation>
        <location evidence="1">Cell membrane</location>
        <topology evidence="1">Multi-pass membrane protein</topology>
    </subcellularLocation>
</comment>
<dbReference type="SMART" id="SM00304">
    <property type="entry name" value="HAMP"/>
    <property type="match status" value="1"/>
</dbReference>
<dbReference type="Pfam" id="PF02743">
    <property type="entry name" value="dCache_1"/>
    <property type="match status" value="1"/>
</dbReference>
<dbReference type="Pfam" id="PF00015">
    <property type="entry name" value="MCPsignal"/>
    <property type="match status" value="1"/>
</dbReference>
<dbReference type="InterPro" id="IPR033479">
    <property type="entry name" value="dCache_1"/>
</dbReference>
<keyword evidence="10" id="KW-0175">Coiled coil</keyword>
<feature type="domain" description="Methyl-accepting transducer" evidence="12">
    <location>
        <begin position="357"/>
        <end position="593"/>
    </location>
</feature>
<evidence type="ECO:0000256" key="7">
    <source>
        <dbReference type="ARBA" id="ARBA00023224"/>
    </source>
</evidence>
<dbReference type="PANTHER" id="PTHR32089">
    <property type="entry name" value="METHYL-ACCEPTING CHEMOTAXIS PROTEIN MCPB"/>
    <property type="match status" value="1"/>
</dbReference>
<dbReference type="Gene3D" id="3.30.450.20">
    <property type="entry name" value="PAS domain"/>
    <property type="match status" value="2"/>
</dbReference>
<evidence type="ECO:0000256" key="10">
    <source>
        <dbReference type="SAM" id="Coils"/>
    </source>
</evidence>
<dbReference type="CDD" id="cd11386">
    <property type="entry name" value="MCP_signal"/>
    <property type="match status" value="1"/>
</dbReference>
<evidence type="ECO:0000313" key="14">
    <source>
        <dbReference type="EMBL" id="OOV87554.1"/>
    </source>
</evidence>
<reference evidence="14" key="1">
    <citation type="submission" date="2017-02" db="EMBL/GenBank/DDBJ databases">
        <title>Draft Genome Sequence of the Salt Water Bacterium Oceanospirillum linum ATCC 11336.</title>
        <authorList>
            <person name="Trachtenberg A.M."/>
            <person name="Carney J.G."/>
            <person name="Linnane J.D."/>
            <person name="Rheaume B.A."/>
            <person name="Pitts N.L."/>
            <person name="Mykles D.L."/>
            <person name="Maclea K.S."/>
        </authorList>
    </citation>
    <scope>NUCLEOTIDE SEQUENCE [LARGE SCALE GENOMIC DNA]</scope>
    <source>
        <strain evidence="14">ATCC 11336</strain>
    </source>
</reference>
<dbReference type="AlphaFoldDB" id="A0A1T1HCF6"/>
<dbReference type="PANTHER" id="PTHR32089:SF117">
    <property type="entry name" value="METHYL ACCEPTING SENSORY TRANSDUCER WITH CACHE_1 SMALL MOLECULE BINDING DOMAIN"/>
    <property type="match status" value="1"/>
</dbReference>
<keyword evidence="4 11" id="KW-0812">Transmembrane</keyword>
<evidence type="ECO:0000259" key="13">
    <source>
        <dbReference type="PROSITE" id="PS50885"/>
    </source>
</evidence>
<keyword evidence="2" id="KW-1003">Cell membrane</keyword>
<evidence type="ECO:0000256" key="4">
    <source>
        <dbReference type="ARBA" id="ARBA00022692"/>
    </source>
</evidence>
<dbReference type="GO" id="GO:0005886">
    <property type="term" value="C:plasma membrane"/>
    <property type="evidence" value="ECO:0007669"/>
    <property type="project" value="UniProtKB-SubCell"/>
</dbReference>
<comment type="caution">
    <text evidence="14">The sequence shown here is derived from an EMBL/GenBank/DDBJ whole genome shotgun (WGS) entry which is preliminary data.</text>
</comment>
<proteinExistence type="inferred from homology"/>
<evidence type="ECO:0000313" key="15">
    <source>
        <dbReference type="Proteomes" id="UP000190064"/>
    </source>
</evidence>
<accession>A0A1T1HCF6</accession>
<dbReference type="GO" id="GO:0006935">
    <property type="term" value="P:chemotaxis"/>
    <property type="evidence" value="ECO:0007669"/>
    <property type="project" value="UniProtKB-KW"/>
</dbReference>